<evidence type="ECO:0000256" key="3">
    <source>
        <dbReference type="ARBA" id="ARBA00013071"/>
    </source>
</evidence>
<gene>
    <name evidence="10" type="ORF">BTO20_26550</name>
</gene>
<evidence type="ECO:0000256" key="7">
    <source>
        <dbReference type="ARBA" id="ARBA00030921"/>
    </source>
</evidence>
<dbReference type="EC" id="2.6.1.36" evidence="3"/>
<dbReference type="InterPro" id="IPR015422">
    <property type="entry name" value="PyrdxlP-dep_Trfase_small"/>
</dbReference>
<dbReference type="InterPro" id="IPR015421">
    <property type="entry name" value="PyrdxlP-dep_Trfase_major"/>
</dbReference>
<evidence type="ECO:0000256" key="2">
    <source>
        <dbReference type="ARBA" id="ARBA00008954"/>
    </source>
</evidence>
<dbReference type="InterPro" id="IPR015424">
    <property type="entry name" value="PyrdxlP-dep_Trfase"/>
</dbReference>
<dbReference type="GO" id="GO:0009450">
    <property type="term" value="P:gamma-aminobutyric acid catabolic process"/>
    <property type="evidence" value="ECO:0007669"/>
    <property type="project" value="TreeGrafter"/>
</dbReference>
<comment type="cofactor">
    <cofactor evidence="1">
        <name>pyridoxal 5'-phosphate</name>
        <dbReference type="ChEBI" id="CHEBI:597326"/>
    </cofactor>
</comment>
<dbReference type="KEGG" id="mdx:BTO20_26550"/>
<dbReference type="GO" id="GO:0030170">
    <property type="term" value="F:pyridoxal phosphate binding"/>
    <property type="evidence" value="ECO:0007669"/>
    <property type="project" value="InterPro"/>
</dbReference>
<dbReference type="Gene3D" id="3.40.640.10">
    <property type="entry name" value="Type I PLP-dependent aspartate aminotransferase-like (Major domain)"/>
    <property type="match status" value="1"/>
</dbReference>
<dbReference type="PANTHER" id="PTHR43206">
    <property type="entry name" value="AMINOTRANSFERASE"/>
    <property type="match status" value="1"/>
</dbReference>
<dbReference type="PIRSF" id="PIRSF000521">
    <property type="entry name" value="Transaminase_4ab_Lys_Orn"/>
    <property type="match status" value="1"/>
</dbReference>
<dbReference type="CDD" id="cd00610">
    <property type="entry name" value="OAT_like"/>
    <property type="match status" value="1"/>
</dbReference>
<dbReference type="PANTHER" id="PTHR43206:SF2">
    <property type="entry name" value="4-AMINOBUTYRATE AMINOTRANSFERASE GABT"/>
    <property type="match status" value="1"/>
</dbReference>
<keyword evidence="5" id="KW-0808">Transferase</keyword>
<dbReference type="RefSeq" id="WP_087079002.1">
    <property type="nucleotide sequence ID" value="NZ_CP020809.1"/>
</dbReference>
<sequence>MTAVLTSITPGRVREVLARSILTDGYDFVLDLDRSVGSYLVDATTGERYLDMFTFFASSALGMNHPALADDATFHAELLQAALNKPSNSDIYSVPMARFVDTFRRVLGDPALPHLFFVDGGALAVENALKVAFDWKSRHNEARGIDPALGGKVLHLRGAFHGRSGYTLSLTNTDPNKVARFPKFDWPRIDAPYLRPDADMDELEAESLRQARAAFESAPHDIACFLAEPIQGEGGDRHFRPQFFAAMRDLCDEFDALLIFDEVQTGCGITGTAWAYQQLGVVPDVVAFGKKTQVCGVMAGGRAREERIRPGAREERIRPGAREERIRPGAREERMKTRVDEVADNVFAVSSRINSTWGGNLADMVRSRRILEVIETDGLLGRAASTGRYLLGRLHELAHDFPDLVLDPRGRGLMCAFSLPTPADRDALIGRLWDRHVIMLPSGSHSVRFRPALTVSHREIDAAVQEVRAALR</sequence>
<dbReference type="GO" id="GO:0045484">
    <property type="term" value="F:L-lysine 6-transaminase activity"/>
    <property type="evidence" value="ECO:0007669"/>
    <property type="project" value="UniProtKB-EC"/>
</dbReference>
<evidence type="ECO:0000256" key="9">
    <source>
        <dbReference type="RuleBase" id="RU003560"/>
    </source>
</evidence>
<proteinExistence type="inferred from homology"/>
<dbReference type="OrthoDB" id="9801052at2"/>
<keyword evidence="11" id="KW-1185">Reference proteome</keyword>
<dbReference type="Gene3D" id="3.90.1150.10">
    <property type="entry name" value="Aspartate Aminotransferase, domain 1"/>
    <property type="match status" value="2"/>
</dbReference>
<protein>
    <recommendedName>
        <fullName evidence="8">L-lysine-epsilon aminotransferase</fullName>
        <ecNumber evidence="3">2.6.1.36</ecNumber>
    </recommendedName>
    <alternativeName>
        <fullName evidence="7">Lysine 6-aminotransferase</fullName>
    </alternativeName>
</protein>
<evidence type="ECO:0000313" key="11">
    <source>
        <dbReference type="Proteomes" id="UP000195331"/>
    </source>
</evidence>
<evidence type="ECO:0000256" key="8">
    <source>
        <dbReference type="ARBA" id="ARBA00050040"/>
    </source>
</evidence>
<dbReference type="InterPro" id="IPR005814">
    <property type="entry name" value="Aminotrans_3"/>
</dbReference>
<comment type="similarity">
    <text evidence="2 9">Belongs to the class-III pyridoxal-phosphate-dependent aminotransferase family.</text>
</comment>
<reference evidence="10 11" key="1">
    <citation type="submission" date="2017-04" db="EMBL/GenBank/DDBJ databases">
        <title>Whole Genome Sequence of 1,4-Dioxane Degrading Bacterium Mycobacterium dioxanotrophicus PH-06.</title>
        <authorList>
            <person name="He Y."/>
        </authorList>
    </citation>
    <scope>NUCLEOTIDE SEQUENCE [LARGE SCALE GENOMIC DNA]</scope>
    <source>
        <strain evidence="10 11">PH-06</strain>
    </source>
</reference>
<evidence type="ECO:0000256" key="1">
    <source>
        <dbReference type="ARBA" id="ARBA00001933"/>
    </source>
</evidence>
<dbReference type="InterPro" id="IPR017657">
    <property type="entry name" value="L-lysine_6-transaminase"/>
</dbReference>
<dbReference type="Proteomes" id="UP000195331">
    <property type="component" value="Chromosome"/>
</dbReference>
<dbReference type="SUPFAM" id="SSF53383">
    <property type="entry name" value="PLP-dependent transferases"/>
    <property type="match status" value="1"/>
</dbReference>
<keyword evidence="4" id="KW-0032">Aminotransferase</keyword>
<keyword evidence="6 9" id="KW-0663">Pyridoxal phosphate</keyword>
<dbReference type="Pfam" id="PF00202">
    <property type="entry name" value="Aminotran_3"/>
    <property type="match status" value="2"/>
</dbReference>
<dbReference type="EMBL" id="CP020809">
    <property type="protein sequence ID" value="ART71628.1"/>
    <property type="molecule type" value="Genomic_DNA"/>
</dbReference>
<organism evidence="10 11">
    <name type="scientific">Mycobacterium dioxanotrophicus</name>
    <dbReference type="NCBI Taxonomy" id="482462"/>
    <lineage>
        <taxon>Bacteria</taxon>
        <taxon>Bacillati</taxon>
        <taxon>Actinomycetota</taxon>
        <taxon>Actinomycetes</taxon>
        <taxon>Mycobacteriales</taxon>
        <taxon>Mycobacteriaceae</taxon>
        <taxon>Mycobacterium</taxon>
    </lineage>
</organism>
<dbReference type="NCBIfam" id="TIGR03251">
    <property type="entry name" value="LAT_fam"/>
    <property type="match status" value="1"/>
</dbReference>
<name>A0A1Y0C8P5_9MYCO</name>
<accession>A0A1Y0C8P5</accession>
<dbReference type="AlphaFoldDB" id="A0A1Y0C8P5"/>
<evidence type="ECO:0000256" key="4">
    <source>
        <dbReference type="ARBA" id="ARBA00022576"/>
    </source>
</evidence>
<evidence type="ECO:0000256" key="6">
    <source>
        <dbReference type="ARBA" id="ARBA00022898"/>
    </source>
</evidence>
<dbReference type="GO" id="GO:0017000">
    <property type="term" value="P:antibiotic biosynthetic process"/>
    <property type="evidence" value="ECO:0007669"/>
    <property type="project" value="InterPro"/>
</dbReference>
<evidence type="ECO:0000313" key="10">
    <source>
        <dbReference type="EMBL" id="ART71628.1"/>
    </source>
</evidence>
<evidence type="ECO:0000256" key="5">
    <source>
        <dbReference type="ARBA" id="ARBA00022679"/>
    </source>
</evidence>